<comment type="subunit">
    <text evidence="4">Homotrimer.</text>
</comment>
<protein>
    <recommendedName>
        <fullName evidence="6 10">Riboflavin synthase</fullName>
        <ecNumber evidence="5 10">2.5.1.9</ecNumber>
    </recommendedName>
</protein>
<dbReference type="InterPro" id="IPR001783">
    <property type="entry name" value="Lumazine-bd"/>
</dbReference>
<comment type="pathway">
    <text evidence="3">Cofactor biosynthesis; riboflavin biosynthesis; riboflavin from 2-hydroxy-3-oxobutyl phosphate and 5-amino-6-(D-ribitylamino)uracil: step 2/2.</text>
</comment>
<dbReference type="EMBL" id="LXEY01000018">
    <property type="protein sequence ID" value="OAV60858.1"/>
    <property type="molecule type" value="Genomic_DNA"/>
</dbReference>
<accession>A0A1B7LZC9</accession>
<feature type="repeat" description="Lumazine-binding" evidence="11">
    <location>
        <begin position="1"/>
        <end position="97"/>
    </location>
</feature>
<gene>
    <name evidence="13" type="ORF">A6F49_10240</name>
</gene>
<evidence type="ECO:0000256" key="3">
    <source>
        <dbReference type="ARBA" id="ARBA00004887"/>
    </source>
</evidence>
<dbReference type="GO" id="GO:0009231">
    <property type="term" value="P:riboflavin biosynthetic process"/>
    <property type="evidence" value="ECO:0007669"/>
    <property type="project" value="UniProtKB-KW"/>
</dbReference>
<keyword evidence="8" id="KW-0808">Transferase</keyword>
<dbReference type="CDD" id="cd00402">
    <property type="entry name" value="Riboflavin_synthase_like"/>
    <property type="match status" value="1"/>
</dbReference>
<organism evidence="13 14">
    <name type="scientific">Enteractinococcus helveticum</name>
    <dbReference type="NCBI Taxonomy" id="1837282"/>
    <lineage>
        <taxon>Bacteria</taxon>
        <taxon>Bacillati</taxon>
        <taxon>Actinomycetota</taxon>
        <taxon>Actinomycetes</taxon>
        <taxon>Micrococcales</taxon>
        <taxon>Micrococcaceae</taxon>
    </lineage>
</organism>
<evidence type="ECO:0000256" key="1">
    <source>
        <dbReference type="ARBA" id="ARBA00000968"/>
    </source>
</evidence>
<feature type="domain" description="Lumazine-binding" evidence="12">
    <location>
        <begin position="1"/>
        <end position="97"/>
    </location>
</feature>
<dbReference type="GO" id="GO:0004746">
    <property type="term" value="F:riboflavin synthase activity"/>
    <property type="evidence" value="ECO:0007669"/>
    <property type="project" value="UniProtKB-UniRule"/>
</dbReference>
<dbReference type="PIRSF" id="PIRSF000498">
    <property type="entry name" value="Riboflavin_syn_A"/>
    <property type="match status" value="1"/>
</dbReference>
<dbReference type="SUPFAM" id="SSF63380">
    <property type="entry name" value="Riboflavin synthase domain-like"/>
    <property type="match status" value="2"/>
</dbReference>
<sequence length="207" mass="22400">MFTGIIQTRGIITEITQTSEDTLALTIRAPKVLTDVSRGDSIAIDGVCLTVTDFTAETFTADVMVQTLNLTSLGTKSAGDEVNVEPAMAVTDRFGGHIVQGHVEAVGNVVEIEPDDKWTRMRISLPEQLAPYLIDQGSITVNGISLTVAKVSEPGAVEHFFDIYLIPETLEATTLGIAEVGTVVNLETDLLARHLARMIQFQTNEEK</sequence>
<dbReference type="InterPro" id="IPR023366">
    <property type="entry name" value="ATP_synth_asu-like_sf"/>
</dbReference>
<dbReference type="NCBIfam" id="NF006767">
    <property type="entry name" value="PRK09289.1"/>
    <property type="match status" value="1"/>
</dbReference>
<comment type="caution">
    <text evidence="13">The sequence shown here is derived from an EMBL/GenBank/DDBJ whole genome shotgun (WGS) entry which is preliminary data.</text>
</comment>
<keyword evidence="9" id="KW-0677">Repeat</keyword>
<evidence type="ECO:0000256" key="11">
    <source>
        <dbReference type="PROSITE-ProRule" id="PRU00524"/>
    </source>
</evidence>
<feature type="repeat" description="Lumazine-binding" evidence="11">
    <location>
        <begin position="98"/>
        <end position="199"/>
    </location>
</feature>
<dbReference type="AlphaFoldDB" id="A0A1B7LZC9"/>
<evidence type="ECO:0000256" key="4">
    <source>
        <dbReference type="ARBA" id="ARBA00011233"/>
    </source>
</evidence>
<evidence type="ECO:0000256" key="9">
    <source>
        <dbReference type="ARBA" id="ARBA00022737"/>
    </source>
</evidence>
<dbReference type="NCBIfam" id="TIGR00187">
    <property type="entry name" value="ribE"/>
    <property type="match status" value="1"/>
</dbReference>
<dbReference type="FunFam" id="2.40.30.20:FF:000004">
    <property type="entry name" value="Riboflavin synthase, alpha subunit"/>
    <property type="match status" value="1"/>
</dbReference>
<evidence type="ECO:0000259" key="12">
    <source>
        <dbReference type="PROSITE" id="PS51177"/>
    </source>
</evidence>
<comment type="catalytic activity">
    <reaction evidence="1">
        <text>2 6,7-dimethyl-8-(1-D-ribityl)lumazine + H(+) = 5-amino-6-(D-ribitylamino)uracil + riboflavin</text>
        <dbReference type="Rhea" id="RHEA:20772"/>
        <dbReference type="ChEBI" id="CHEBI:15378"/>
        <dbReference type="ChEBI" id="CHEBI:15934"/>
        <dbReference type="ChEBI" id="CHEBI:57986"/>
        <dbReference type="ChEBI" id="CHEBI:58201"/>
        <dbReference type="EC" id="2.5.1.9"/>
    </reaction>
</comment>
<evidence type="ECO:0000256" key="10">
    <source>
        <dbReference type="NCBIfam" id="TIGR00187"/>
    </source>
</evidence>
<reference evidence="13 14" key="1">
    <citation type="submission" date="2016-04" db="EMBL/GenBank/DDBJ databases">
        <title>First whole genome shotgun sequence of the bacterium Enteractinococcus sp. strain UASWS1574.</title>
        <authorList>
            <person name="Crovadore J."/>
            <person name="Chablais R."/>
            <person name="Lefort F."/>
        </authorList>
    </citation>
    <scope>NUCLEOTIDE SEQUENCE [LARGE SCALE GENOMIC DNA]</scope>
    <source>
        <strain evidence="13 14">UASWS1574</strain>
    </source>
</reference>
<dbReference type="EC" id="2.5.1.9" evidence="5 10"/>
<evidence type="ECO:0000313" key="13">
    <source>
        <dbReference type="EMBL" id="OAV60858.1"/>
    </source>
</evidence>
<dbReference type="PROSITE" id="PS51177">
    <property type="entry name" value="LUMAZINE_BIND"/>
    <property type="match status" value="2"/>
</dbReference>
<keyword evidence="14" id="KW-1185">Reference proteome</keyword>
<dbReference type="Gene3D" id="2.40.30.20">
    <property type="match status" value="2"/>
</dbReference>
<dbReference type="PANTHER" id="PTHR21098:SF12">
    <property type="entry name" value="RIBOFLAVIN SYNTHASE"/>
    <property type="match status" value="1"/>
</dbReference>
<evidence type="ECO:0000256" key="5">
    <source>
        <dbReference type="ARBA" id="ARBA00012827"/>
    </source>
</evidence>
<dbReference type="Proteomes" id="UP000078292">
    <property type="component" value="Unassembled WGS sequence"/>
</dbReference>
<name>A0A1B7LZC9_9MICC</name>
<dbReference type="NCBIfam" id="NF009566">
    <property type="entry name" value="PRK13020.1"/>
    <property type="match status" value="1"/>
</dbReference>
<proteinExistence type="predicted"/>
<dbReference type="InterPro" id="IPR026017">
    <property type="entry name" value="Lumazine-bd_dom"/>
</dbReference>
<keyword evidence="7" id="KW-0686">Riboflavin biosynthesis</keyword>
<evidence type="ECO:0000313" key="14">
    <source>
        <dbReference type="Proteomes" id="UP000078292"/>
    </source>
</evidence>
<dbReference type="FunFam" id="2.40.30.20:FF:000003">
    <property type="entry name" value="Riboflavin synthase, alpha subunit"/>
    <property type="match status" value="1"/>
</dbReference>
<feature type="domain" description="Lumazine-binding" evidence="12">
    <location>
        <begin position="98"/>
        <end position="199"/>
    </location>
</feature>
<evidence type="ECO:0000256" key="7">
    <source>
        <dbReference type="ARBA" id="ARBA00022619"/>
    </source>
</evidence>
<evidence type="ECO:0000256" key="8">
    <source>
        <dbReference type="ARBA" id="ARBA00022679"/>
    </source>
</evidence>
<evidence type="ECO:0000256" key="6">
    <source>
        <dbReference type="ARBA" id="ARBA00013950"/>
    </source>
</evidence>
<dbReference type="InterPro" id="IPR017938">
    <property type="entry name" value="Riboflavin_synthase-like_b-brl"/>
</dbReference>
<dbReference type="PANTHER" id="PTHR21098">
    <property type="entry name" value="RIBOFLAVIN SYNTHASE ALPHA CHAIN"/>
    <property type="match status" value="1"/>
</dbReference>
<dbReference type="STRING" id="1837282.A6F49_10240"/>
<dbReference type="Pfam" id="PF00677">
    <property type="entry name" value="Lum_binding"/>
    <property type="match status" value="2"/>
</dbReference>
<dbReference type="OrthoDB" id="9788537at2"/>
<evidence type="ECO:0000256" key="2">
    <source>
        <dbReference type="ARBA" id="ARBA00002803"/>
    </source>
</evidence>
<dbReference type="RefSeq" id="WP_043057896.1">
    <property type="nucleotide sequence ID" value="NZ_LXEY01000018.1"/>
</dbReference>
<comment type="function">
    <text evidence="2">Catalyzes the dismutation of two molecules of 6,7-dimethyl-8-ribityllumazine, resulting in the formation of riboflavin and 5-amino-6-(D-ribitylamino)uracil.</text>
</comment>